<dbReference type="EMBL" id="MCGR01000003">
    <property type="protein sequence ID" value="ORY90860.1"/>
    <property type="molecule type" value="Genomic_DNA"/>
</dbReference>
<organism evidence="6 7">
    <name type="scientific">Leucosporidium creatinivorum</name>
    <dbReference type="NCBI Taxonomy" id="106004"/>
    <lineage>
        <taxon>Eukaryota</taxon>
        <taxon>Fungi</taxon>
        <taxon>Dikarya</taxon>
        <taxon>Basidiomycota</taxon>
        <taxon>Pucciniomycotina</taxon>
        <taxon>Microbotryomycetes</taxon>
        <taxon>Leucosporidiales</taxon>
        <taxon>Leucosporidium</taxon>
    </lineage>
</organism>
<dbReference type="CDD" id="cd21077">
    <property type="entry name" value="DBD_Rad14"/>
    <property type="match status" value="1"/>
</dbReference>
<dbReference type="FunCoup" id="A0A1Y2G3G6">
    <property type="interactions" value="204"/>
</dbReference>
<dbReference type="GO" id="GO:0070914">
    <property type="term" value="P:UV-damage excision repair"/>
    <property type="evidence" value="ECO:0007669"/>
    <property type="project" value="TreeGrafter"/>
</dbReference>
<keyword evidence="2" id="KW-0862">Zinc</keyword>
<dbReference type="OrthoDB" id="68328at2759"/>
<dbReference type="SMR" id="A0A1Y2G3G6"/>
<dbReference type="GO" id="GO:1901255">
    <property type="term" value="P:nucleotide-excision repair involved in interstrand cross-link repair"/>
    <property type="evidence" value="ECO:0007669"/>
    <property type="project" value="TreeGrafter"/>
</dbReference>
<dbReference type="InParanoid" id="A0A1Y2G3G6"/>
<keyword evidence="7" id="KW-1185">Reference proteome</keyword>
<evidence type="ECO:0000256" key="3">
    <source>
        <dbReference type="ARBA" id="ARBA00023242"/>
    </source>
</evidence>
<sequence>MELSPENARIMAENRLKAKAKLQERERLIRAHAQSAATTNAYGKRPLQAIPADSTSPTAPNSRTTSSRLGATPGSSKALQDALASGSGAQAGVKHFQGPDKNAPLKNMIGDYVEYDLATLKNSKGGFLLDNEEDDPRKRREREMQEALKQKRLENAAKRGRVQEPGMALDRSENPKCVHCGSMDLDVQLRTIFGVFVCSKDKVERPDEYSLLTKTECKEDYLLTESELKDEELMPHLLRPNPHRPTYSNMMLFLRCQVEAFAFSDKKWGSAEALDAEFARREAEKTDKKSKKFAKKLQELRKKTKTNVWHKRVEAEHRHEFGEAMVMNEEGDQVQRCVECGFEVEVEVF</sequence>
<comment type="subcellular location">
    <subcellularLocation>
        <location evidence="1">Nucleus</location>
    </subcellularLocation>
</comment>
<evidence type="ECO:0000256" key="4">
    <source>
        <dbReference type="SAM" id="MobiDB-lite"/>
    </source>
</evidence>
<dbReference type="GO" id="GO:0000715">
    <property type="term" value="P:nucleotide-excision repair, DNA damage recognition"/>
    <property type="evidence" value="ECO:0007669"/>
    <property type="project" value="TreeGrafter"/>
</dbReference>
<keyword evidence="3" id="KW-0539">Nucleus</keyword>
<dbReference type="PANTHER" id="PTHR10142:SF0">
    <property type="entry name" value="DNA REPAIR PROTEIN COMPLEMENTING XP-A CELLS"/>
    <property type="match status" value="1"/>
</dbReference>
<dbReference type="Gene3D" id="3.90.530.10">
    <property type="entry name" value="XPA C-terminal domain"/>
    <property type="match status" value="1"/>
</dbReference>
<proteinExistence type="predicted"/>
<dbReference type="STRING" id="106004.A0A1Y2G3G6"/>
<dbReference type="InterPro" id="IPR009061">
    <property type="entry name" value="DNA-bd_dom_put_sf"/>
</dbReference>
<protein>
    <submittedName>
        <fullName evidence="6">Hydrophilic protein</fullName>
    </submittedName>
</protein>
<dbReference type="InterPro" id="IPR000465">
    <property type="entry name" value="XPA/RAD14"/>
</dbReference>
<dbReference type="SUPFAM" id="SSF46955">
    <property type="entry name" value="Putative DNA-binding domain"/>
    <property type="match status" value="1"/>
</dbReference>
<reference evidence="6 7" key="1">
    <citation type="submission" date="2016-07" db="EMBL/GenBank/DDBJ databases">
        <title>Pervasive Adenine N6-methylation of Active Genes in Fungi.</title>
        <authorList>
            <consortium name="DOE Joint Genome Institute"/>
            <person name="Mondo S.J."/>
            <person name="Dannebaum R.O."/>
            <person name="Kuo R.C."/>
            <person name="Labutti K."/>
            <person name="Haridas S."/>
            <person name="Kuo A."/>
            <person name="Salamov A."/>
            <person name="Ahrendt S.R."/>
            <person name="Lipzen A."/>
            <person name="Sullivan W."/>
            <person name="Andreopoulos W.B."/>
            <person name="Clum A."/>
            <person name="Lindquist E."/>
            <person name="Daum C."/>
            <person name="Ramamoorthy G.K."/>
            <person name="Gryganskyi A."/>
            <person name="Culley D."/>
            <person name="Magnuson J.K."/>
            <person name="James T.Y."/>
            <person name="O'Malley M.A."/>
            <person name="Stajich J.E."/>
            <person name="Spatafora J.W."/>
            <person name="Visel A."/>
            <person name="Grigoriev I.V."/>
        </authorList>
    </citation>
    <scope>NUCLEOTIDE SEQUENCE [LARGE SCALE GENOMIC DNA]</scope>
    <source>
        <strain evidence="6 7">62-1032</strain>
    </source>
</reference>
<evidence type="ECO:0000256" key="1">
    <source>
        <dbReference type="ARBA" id="ARBA00004123"/>
    </source>
</evidence>
<name>A0A1Y2G3G6_9BASI</name>
<dbReference type="GO" id="GO:0000110">
    <property type="term" value="C:nucleotide-excision repair factor 1 complex"/>
    <property type="evidence" value="ECO:0007669"/>
    <property type="project" value="TreeGrafter"/>
</dbReference>
<dbReference type="GO" id="GO:0003684">
    <property type="term" value="F:damaged DNA binding"/>
    <property type="evidence" value="ECO:0007669"/>
    <property type="project" value="InterPro"/>
</dbReference>
<dbReference type="NCBIfam" id="TIGR00598">
    <property type="entry name" value="rad14"/>
    <property type="match status" value="1"/>
</dbReference>
<dbReference type="AlphaFoldDB" id="A0A1Y2G3G6"/>
<evidence type="ECO:0000313" key="6">
    <source>
        <dbReference type="EMBL" id="ORY90860.1"/>
    </source>
</evidence>
<dbReference type="Proteomes" id="UP000193467">
    <property type="component" value="Unassembled WGS sequence"/>
</dbReference>
<dbReference type="InterPro" id="IPR022656">
    <property type="entry name" value="XPA_C"/>
</dbReference>
<gene>
    <name evidence="6" type="ORF">BCR35DRAFT_274890</name>
</gene>
<evidence type="ECO:0000313" key="7">
    <source>
        <dbReference type="Proteomes" id="UP000193467"/>
    </source>
</evidence>
<feature type="compositionally biased region" description="Polar residues" evidence="4">
    <location>
        <begin position="53"/>
        <end position="78"/>
    </location>
</feature>
<dbReference type="GO" id="GO:0006284">
    <property type="term" value="P:base-excision repair"/>
    <property type="evidence" value="ECO:0007669"/>
    <property type="project" value="TreeGrafter"/>
</dbReference>
<comment type="caution">
    <text evidence="6">The sequence shown here is derived from an EMBL/GenBank/DDBJ whole genome shotgun (WGS) entry which is preliminary data.</text>
</comment>
<dbReference type="PANTHER" id="PTHR10142">
    <property type="entry name" value="DNA REPAIR PROTEIN COMPLEMENTING XP-A CELLS"/>
    <property type="match status" value="1"/>
</dbReference>
<feature type="domain" description="XPA C-terminal" evidence="5">
    <location>
        <begin position="208"/>
        <end position="258"/>
    </location>
</feature>
<evidence type="ECO:0000259" key="5">
    <source>
        <dbReference type="Pfam" id="PF05181"/>
    </source>
</evidence>
<dbReference type="InterPro" id="IPR037129">
    <property type="entry name" value="XPA_sf"/>
</dbReference>
<feature type="region of interest" description="Disordered" evidence="4">
    <location>
        <begin position="32"/>
        <end position="103"/>
    </location>
</feature>
<accession>A0A1Y2G3G6</accession>
<evidence type="ECO:0000256" key="2">
    <source>
        <dbReference type="ARBA" id="ARBA00022833"/>
    </source>
</evidence>
<dbReference type="Pfam" id="PF05181">
    <property type="entry name" value="XPA_C"/>
    <property type="match status" value="1"/>
</dbReference>